<dbReference type="Gene3D" id="3.30.420.10">
    <property type="entry name" value="Ribonuclease H-like superfamily/Ribonuclease H"/>
    <property type="match status" value="1"/>
</dbReference>
<dbReference type="InterPro" id="IPR012337">
    <property type="entry name" value="RNaseH-like_sf"/>
</dbReference>
<dbReference type="GO" id="GO:0004523">
    <property type="term" value="F:RNA-DNA hybrid ribonuclease activity"/>
    <property type="evidence" value="ECO:0007669"/>
    <property type="project" value="InterPro"/>
</dbReference>
<protein>
    <submittedName>
        <fullName evidence="2">Putative lian-aa1 retrotransposon protein</fullName>
    </submittedName>
</protein>
<dbReference type="SUPFAM" id="SSF53098">
    <property type="entry name" value="Ribonuclease H-like"/>
    <property type="match status" value="1"/>
</dbReference>
<dbReference type="EMBL" id="GBBI01001840">
    <property type="protein sequence ID" value="JAC16872.1"/>
    <property type="molecule type" value="mRNA"/>
</dbReference>
<dbReference type="GO" id="GO:0003676">
    <property type="term" value="F:nucleic acid binding"/>
    <property type="evidence" value="ECO:0007669"/>
    <property type="project" value="InterPro"/>
</dbReference>
<evidence type="ECO:0000313" key="2">
    <source>
        <dbReference type="EMBL" id="JAC16872.1"/>
    </source>
</evidence>
<name>A0A023F6K8_TRIIF</name>
<proteinExistence type="evidence at transcript level"/>
<dbReference type="InterPro" id="IPR036397">
    <property type="entry name" value="RNaseH_sf"/>
</dbReference>
<dbReference type="PROSITE" id="PS50879">
    <property type="entry name" value="RNASE_H_1"/>
    <property type="match status" value="1"/>
</dbReference>
<evidence type="ECO:0000259" key="1">
    <source>
        <dbReference type="PROSITE" id="PS50879"/>
    </source>
</evidence>
<reference evidence="2" key="1">
    <citation type="journal article" date="2014" name="PLoS Negl. Trop. Dis.">
        <title>An updated insight into the Sialotranscriptome of Triatoma infestans: developmental stage and geographic variations.</title>
        <authorList>
            <person name="Schwarz A."/>
            <person name="Medrano-Mercado N."/>
            <person name="Schaub G.A."/>
            <person name="Struchiner C.J."/>
            <person name="Bargues M.D."/>
            <person name="Levy M.Z."/>
            <person name="Ribeiro J.M."/>
        </authorList>
    </citation>
    <scope>NUCLEOTIDE SEQUENCE</scope>
    <source>
        <strain evidence="2">Chile</strain>
        <tissue evidence="2">Salivary glands</tissue>
    </source>
</reference>
<dbReference type="Pfam" id="PF00075">
    <property type="entry name" value="RNase_H"/>
    <property type="match status" value="1"/>
</dbReference>
<organism evidence="2">
    <name type="scientific">Triatoma infestans</name>
    <name type="common">Assassin bug</name>
    <dbReference type="NCBI Taxonomy" id="30076"/>
    <lineage>
        <taxon>Eukaryota</taxon>
        <taxon>Metazoa</taxon>
        <taxon>Ecdysozoa</taxon>
        <taxon>Arthropoda</taxon>
        <taxon>Hexapoda</taxon>
        <taxon>Insecta</taxon>
        <taxon>Pterygota</taxon>
        <taxon>Neoptera</taxon>
        <taxon>Paraneoptera</taxon>
        <taxon>Hemiptera</taxon>
        <taxon>Heteroptera</taxon>
        <taxon>Panheteroptera</taxon>
        <taxon>Cimicomorpha</taxon>
        <taxon>Reduviidae</taxon>
        <taxon>Triatominae</taxon>
        <taxon>Triatoma</taxon>
    </lineage>
</organism>
<accession>A0A023F6K8</accession>
<feature type="non-terminal residue" evidence="2">
    <location>
        <position position="308"/>
    </location>
</feature>
<sequence>MMFWIYCMVIKPRLVYAALVWWRRIETRSARQLLEEVQRLACLAVTGAFRTTPTASMETLLGIPPLFVEVKNQAMKACYRIKQAGFWQGKRYGHSTIYREMLLRIPITGFPSDRNLKTFVFGHSYRVRLPSREDWLTLGPSGVIPENYLRCYTDGSRMDGRSGAAVYFETGDHLVAPLGEWATVFQAEVYAILCCILDERVRNTNLKGVCICSDSQAALKALNSCVFTSRLVLECSRRLEDLSSLKDVLLVWVPGHMGIFGNEEVDRFAKLGASLPLIGPEPAVGVSSGTCLSGFQTWMTSQHSSLWM</sequence>
<dbReference type="InterPro" id="IPR002156">
    <property type="entry name" value="RNaseH_domain"/>
</dbReference>
<dbReference type="AlphaFoldDB" id="A0A023F6K8"/>
<dbReference type="CDD" id="cd09276">
    <property type="entry name" value="Rnase_HI_RT_non_LTR"/>
    <property type="match status" value="1"/>
</dbReference>
<feature type="domain" description="RNase H type-1" evidence="1">
    <location>
        <begin position="145"/>
        <end position="274"/>
    </location>
</feature>